<dbReference type="InterPro" id="IPR009081">
    <property type="entry name" value="PP-bd_ACP"/>
</dbReference>
<proteinExistence type="predicted"/>
<keyword evidence="1" id="KW-0596">Phosphopantetheine</keyword>
<dbReference type="GO" id="GO:0031177">
    <property type="term" value="F:phosphopantetheine binding"/>
    <property type="evidence" value="ECO:0007669"/>
    <property type="project" value="InterPro"/>
</dbReference>
<organism evidence="4">
    <name type="scientific">uncultured bacterium esnapd2</name>
    <dbReference type="NCBI Taxonomy" id="1366601"/>
    <lineage>
        <taxon>Bacteria</taxon>
        <taxon>environmental samples</taxon>
    </lineage>
</organism>
<dbReference type="SUPFAM" id="SSF47336">
    <property type="entry name" value="ACP-like"/>
    <property type="match status" value="1"/>
</dbReference>
<accession>S5TTS2</accession>
<dbReference type="PROSITE" id="PS50075">
    <property type="entry name" value="CARRIER"/>
    <property type="match status" value="1"/>
</dbReference>
<reference evidence="4" key="1">
    <citation type="journal article" date="2013" name="Proc. Natl. Acad. Sci. U.S.A.">
        <title>Mapping gene clusters within arrayed metagenomic libraries to expand the structural diversity of biomedically relevant natural products.</title>
        <authorList>
            <person name="Owen J.G."/>
            <person name="Reddy B.V."/>
            <person name="Ternei M.A."/>
            <person name="Charlop-Powers Z."/>
            <person name="Calle P.Y."/>
            <person name="Kim J.H."/>
            <person name="Brady S.F."/>
        </authorList>
    </citation>
    <scope>NUCLEOTIDE SEQUENCE</scope>
</reference>
<dbReference type="Gene3D" id="1.10.1200.10">
    <property type="entry name" value="ACP-like"/>
    <property type="match status" value="1"/>
</dbReference>
<dbReference type="SMART" id="SM01294">
    <property type="entry name" value="PKS_PP_betabranch"/>
    <property type="match status" value="1"/>
</dbReference>
<dbReference type="InterPro" id="IPR006162">
    <property type="entry name" value="Ppantetheine_attach_site"/>
</dbReference>
<evidence type="ECO:0000259" key="3">
    <source>
        <dbReference type="PROSITE" id="PS50075"/>
    </source>
</evidence>
<name>S5TTS2_9BACT</name>
<dbReference type="EMBL" id="KF264539">
    <property type="protein sequence ID" value="AGS49326.1"/>
    <property type="molecule type" value="Genomic_DNA"/>
</dbReference>
<protein>
    <recommendedName>
        <fullName evidence="3">Carrier domain-containing protein</fullName>
    </recommendedName>
</protein>
<keyword evidence="2" id="KW-0597">Phosphoprotein</keyword>
<dbReference type="SMART" id="SM00823">
    <property type="entry name" value="PKS_PP"/>
    <property type="match status" value="1"/>
</dbReference>
<dbReference type="InterPro" id="IPR036736">
    <property type="entry name" value="ACP-like_sf"/>
</dbReference>
<dbReference type="Pfam" id="PF00550">
    <property type="entry name" value="PP-binding"/>
    <property type="match status" value="1"/>
</dbReference>
<sequence length="89" mass="9780">MSQTSTQPIDVTTLRDWLTGRIAEFTERPPAEIAADKPLGEYGVDSVSALTVCAEIEDHFDITVEPTLLWDHPTIDAIAEALVDEVNAR</sequence>
<evidence type="ECO:0000313" key="4">
    <source>
        <dbReference type="EMBL" id="AGS49326.1"/>
    </source>
</evidence>
<evidence type="ECO:0000256" key="1">
    <source>
        <dbReference type="ARBA" id="ARBA00022450"/>
    </source>
</evidence>
<evidence type="ECO:0000256" key="2">
    <source>
        <dbReference type="ARBA" id="ARBA00022553"/>
    </source>
</evidence>
<dbReference type="PROSITE" id="PS00012">
    <property type="entry name" value="PHOSPHOPANTETHEINE"/>
    <property type="match status" value="1"/>
</dbReference>
<dbReference type="AlphaFoldDB" id="S5TTS2"/>
<feature type="domain" description="Carrier" evidence="3">
    <location>
        <begin position="9"/>
        <end position="86"/>
    </location>
</feature>
<dbReference type="InterPro" id="IPR020806">
    <property type="entry name" value="PKS_PP-bd"/>
</dbReference>